<dbReference type="Pfam" id="PF06054">
    <property type="entry name" value="CoiA_nuc"/>
    <property type="match status" value="1"/>
</dbReference>
<evidence type="ECO:0000313" key="3">
    <source>
        <dbReference type="Proteomes" id="UP001501470"/>
    </source>
</evidence>
<dbReference type="EMBL" id="BAAAQD010000002">
    <property type="protein sequence ID" value="GAA1503605.1"/>
    <property type="molecule type" value="Genomic_DNA"/>
</dbReference>
<sequence length="402" mass="44390">MTQVCVRGKELGGAQFGLAAMPLGDSWRRHRTPAAPGGSEIVVPRPNYVGMPLLAVIDDRRVISSLLSDREWQTLRADVRSGRQTVRLECGTPAYLRTSRLGVRHFVHQYASGCLDHQKETGQHLFAKHVVVQAAKSAGWSAEPEARGNGWVADVLASNGERKTAFEIQWSTQTRAEYERRQARYAGSGINGVWFARRERDVPYPRHDLPIFHMAFAENGLTVTVNQSTMTMADAVVALLNDRIGFREYVANGRPASLHVSCVDYPCYRCNKVSMIWDVDRETIQGPCGTTAEQHTGTIWAKIRPEAEPQILRRANIEAERIGLSSATLGQRYSRTAGGSYTAFSCPNCDALFGDWFLRSHMLEARTAGAQLDLMVPAGRDRISSPHWCVDTGSGLCANSAG</sequence>
<feature type="domain" description="Competence protein CoiA nuclease-like" evidence="1">
    <location>
        <begin position="120"/>
        <end position="198"/>
    </location>
</feature>
<protein>
    <recommendedName>
        <fullName evidence="1">Competence protein CoiA nuclease-like domain-containing protein</fullName>
    </recommendedName>
</protein>
<comment type="caution">
    <text evidence="2">The sequence shown here is derived from an EMBL/GenBank/DDBJ whole genome shotgun (WGS) entry which is preliminary data.</text>
</comment>
<accession>A0ABN1ZSY4</accession>
<dbReference type="InterPro" id="IPR010330">
    <property type="entry name" value="CoiA_nuc"/>
</dbReference>
<gene>
    <name evidence="2" type="ORF">GCM10009827_015870</name>
</gene>
<keyword evidence="3" id="KW-1185">Reference proteome</keyword>
<organism evidence="2 3">
    <name type="scientific">Dactylosporangium maewongense</name>
    <dbReference type="NCBI Taxonomy" id="634393"/>
    <lineage>
        <taxon>Bacteria</taxon>
        <taxon>Bacillati</taxon>
        <taxon>Actinomycetota</taxon>
        <taxon>Actinomycetes</taxon>
        <taxon>Micromonosporales</taxon>
        <taxon>Micromonosporaceae</taxon>
        <taxon>Dactylosporangium</taxon>
    </lineage>
</organism>
<proteinExistence type="predicted"/>
<reference evidence="2 3" key="1">
    <citation type="journal article" date="2019" name="Int. J. Syst. Evol. Microbiol.">
        <title>The Global Catalogue of Microorganisms (GCM) 10K type strain sequencing project: providing services to taxonomists for standard genome sequencing and annotation.</title>
        <authorList>
            <consortium name="The Broad Institute Genomics Platform"/>
            <consortium name="The Broad Institute Genome Sequencing Center for Infectious Disease"/>
            <person name="Wu L."/>
            <person name="Ma J."/>
        </authorList>
    </citation>
    <scope>NUCLEOTIDE SEQUENCE [LARGE SCALE GENOMIC DNA]</scope>
    <source>
        <strain evidence="2 3">JCM 15933</strain>
    </source>
</reference>
<dbReference type="Proteomes" id="UP001501470">
    <property type="component" value="Unassembled WGS sequence"/>
</dbReference>
<evidence type="ECO:0000259" key="1">
    <source>
        <dbReference type="Pfam" id="PF06054"/>
    </source>
</evidence>
<name>A0ABN1ZSY4_9ACTN</name>
<evidence type="ECO:0000313" key="2">
    <source>
        <dbReference type="EMBL" id="GAA1503605.1"/>
    </source>
</evidence>